<feature type="domain" description="Cohesin" evidence="2">
    <location>
        <begin position="466"/>
        <end position="588"/>
    </location>
</feature>
<evidence type="ECO:0000313" key="5">
    <source>
        <dbReference type="Proteomes" id="UP000602284"/>
    </source>
</evidence>
<dbReference type="InterPro" id="IPR009091">
    <property type="entry name" value="RCC1/BLIP-II"/>
</dbReference>
<dbReference type="InterPro" id="IPR036116">
    <property type="entry name" value="FN3_sf"/>
</dbReference>
<dbReference type="SUPFAM" id="SSF49384">
    <property type="entry name" value="Carbohydrate-binding domain"/>
    <property type="match status" value="1"/>
</dbReference>
<gene>
    <name evidence="4" type="ORF">JJB07_05330</name>
</gene>
<evidence type="ECO:0000259" key="3">
    <source>
        <dbReference type="Pfam" id="PF25390"/>
    </source>
</evidence>
<proteinExistence type="predicted"/>
<dbReference type="Pfam" id="PF25390">
    <property type="entry name" value="WD40_RLD"/>
    <property type="match status" value="1"/>
</dbReference>
<accession>A0ABS1J789</accession>
<dbReference type="InterPro" id="IPR051210">
    <property type="entry name" value="Ub_ligase/GEF_domain"/>
</dbReference>
<dbReference type="Gene3D" id="2.60.40.680">
    <property type="match status" value="1"/>
</dbReference>
<evidence type="ECO:0008006" key="6">
    <source>
        <dbReference type="Google" id="ProtNLM"/>
    </source>
</evidence>
<dbReference type="Gene3D" id="2.130.10.30">
    <property type="entry name" value="Regulator of chromosome condensation 1/beta-lactamase-inhibitor protein II"/>
    <property type="match status" value="2"/>
</dbReference>
<dbReference type="InterPro" id="IPR008965">
    <property type="entry name" value="CBM2/CBM3_carb-bd_dom_sf"/>
</dbReference>
<dbReference type="PRINTS" id="PR00633">
    <property type="entry name" value="RCCNDNSATION"/>
</dbReference>
<dbReference type="Gene3D" id="1.10.1330.10">
    <property type="entry name" value="Dockerin domain"/>
    <property type="match status" value="1"/>
</dbReference>
<dbReference type="InterPro" id="IPR036439">
    <property type="entry name" value="Dockerin_dom_sf"/>
</dbReference>
<dbReference type="InterPro" id="IPR002102">
    <property type="entry name" value="Cohesin_dom"/>
</dbReference>
<feature type="domain" description="RCC1-like" evidence="3">
    <location>
        <begin position="29"/>
        <end position="278"/>
    </location>
</feature>
<dbReference type="RefSeq" id="WP_201631870.1">
    <property type="nucleotide sequence ID" value="NZ_JAEQNB010000001.1"/>
</dbReference>
<protein>
    <recommendedName>
        <fullName evidence="6">Dockerin domain-containing protein</fullName>
    </recommendedName>
</protein>
<keyword evidence="5" id="KW-1185">Reference proteome</keyword>
<evidence type="ECO:0000256" key="1">
    <source>
        <dbReference type="ARBA" id="ARBA00022737"/>
    </source>
</evidence>
<dbReference type="SUPFAM" id="SSF49265">
    <property type="entry name" value="Fibronectin type III"/>
    <property type="match status" value="1"/>
</dbReference>
<keyword evidence="1" id="KW-0677">Repeat</keyword>
<name>A0ABS1J789_9BACL</name>
<evidence type="ECO:0000313" key="4">
    <source>
        <dbReference type="EMBL" id="MBL0386070.1"/>
    </source>
</evidence>
<dbReference type="EMBL" id="JAEQNB010000001">
    <property type="protein sequence ID" value="MBL0386070.1"/>
    <property type="molecule type" value="Genomic_DNA"/>
</dbReference>
<dbReference type="PANTHER" id="PTHR22870:SF408">
    <property type="entry name" value="OS09G0560450 PROTEIN"/>
    <property type="match status" value="1"/>
</dbReference>
<dbReference type="CDD" id="cd08547">
    <property type="entry name" value="Type_II_cohesin"/>
    <property type="match status" value="1"/>
</dbReference>
<sequence>MSIYKRQHRTLLGIVALVFMLMVNMVLLPAGVASAAEVQKNVVTKVVAGDSFGAVIKSDGTVWTWGLNYFGNLGDGTTRNHNTPVQVSGLTDVSAVASGNGYTLALKSDGTVWTWGWNTYGQLGDGTTETRLTPVKVLRLKDVVAISSGWDTSFALKSDGTVWAWGSNNYGQLGIGTQSNLANPVPVQVVGLDHVTSIDSGFNFSLAVKSDGTVWAWGSNSIGQLGDGTKTDRNAPVQVAELTNVISVSAGAAHSLALKSDRTVWAWGGSESDQGEYGSTSVQVQGLEGVTAIEAGLGRFMCIKSDGTVWKWGSPDQGHGYNWIPTRAYEAPVDTTAFSASEYSMFLRSNGTLWIDGYGYLGESSYDSRLMPYFDSIDFSATASSSTTVDLTYDTNVQVTKFVVKRGTEVISCPQVGANLWCQDEGLTPGTPYTYTVEAYTNDNFLIDSQKRTVTPGGIQVPKLTMEADHPSVSAGSSFTTGVKIELAKDIFAEDVTITYDPTLFSFDGAETAGAGLKIYQQSETWPGMIRFVVASQGAQYGLQDTASLLNLTWKAKTTAGKGTFAISQALVANSKGEEIVPTTGSIEINVLAGGTDVNLDGRTSLGDLAIASYQFGMEKSSWLYPKADVDQNEEINDVDLSAIVDAIFASANK</sequence>
<dbReference type="InterPro" id="IPR058923">
    <property type="entry name" value="RCC1-like_dom"/>
</dbReference>
<dbReference type="PANTHER" id="PTHR22870">
    <property type="entry name" value="REGULATOR OF CHROMOSOME CONDENSATION"/>
    <property type="match status" value="1"/>
</dbReference>
<dbReference type="Pfam" id="PF00963">
    <property type="entry name" value="Cohesin"/>
    <property type="match status" value="1"/>
</dbReference>
<dbReference type="SUPFAM" id="SSF50985">
    <property type="entry name" value="RCC1/BLIP-II"/>
    <property type="match status" value="1"/>
</dbReference>
<comment type="caution">
    <text evidence="4">The sequence shown here is derived from an EMBL/GenBank/DDBJ whole genome shotgun (WGS) entry which is preliminary data.</text>
</comment>
<evidence type="ECO:0000259" key="2">
    <source>
        <dbReference type="Pfam" id="PF00963"/>
    </source>
</evidence>
<dbReference type="Proteomes" id="UP000602284">
    <property type="component" value="Unassembled WGS sequence"/>
</dbReference>
<reference evidence="4 5" key="1">
    <citation type="submission" date="2021-01" db="EMBL/GenBank/DDBJ databases">
        <title>Tumebacillus sp. strain ITR2 16S ribosomal RNA gene Genome sequencing and assembly.</title>
        <authorList>
            <person name="Kang M."/>
        </authorList>
    </citation>
    <scope>NUCLEOTIDE SEQUENCE [LARGE SCALE GENOMIC DNA]</scope>
    <source>
        <strain evidence="4 5">ITR2</strain>
    </source>
</reference>
<dbReference type="InterPro" id="IPR013783">
    <property type="entry name" value="Ig-like_fold"/>
</dbReference>
<organism evidence="4 5">
    <name type="scientific">Tumebacillus amylolyticus</name>
    <dbReference type="NCBI Taxonomy" id="2801339"/>
    <lineage>
        <taxon>Bacteria</taxon>
        <taxon>Bacillati</taxon>
        <taxon>Bacillota</taxon>
        <taxon>Bacilli</taxon>
        <taxon>Bacillales</taxon>
        <taxon>Alicyclobacillaceae</taxon>
        <taxon>Tumebacillus</taxon>
    </lineage>
</organism>
<dbReference type="InterPro" id="IPR000408">
    <property type="entry name" value="Reg_chr_condens"/>
</dbReference>
<dbReference type="PROSITE" id="PS50012">
    <property type="entry name" value="RCC1_3"/>
    <property type="match status" value="4"/>
</dbReference>
<dbReference type="Gene3D" id="2.60.40.10">
    <property type="entry name" value="Immunoglobulins"/>
    <property type="match status" value="1"/>
</dbReference>